<name>A0A1E7F640_9STRA</name>
<sequence>MSNIIYWWIEIGEDHNQNRNLNEVIQKNDNDASSSQLTREQQGLLNFDEIVALWCFILVVWYGFFRFRNWKISRKRRRTTMSTTTTTTTTSINNDTDYDDIQYGFSPIHWLIVSIAIMGLANFLFSVRLLQVMGHRSSTGIGGGVLKLSYVNMFLACLRHPCTLSLGVLAPKIAFGSDRYYYFPSNDYAVGGESIKSTAMCLAALSCAQVIVRLTDNLMILFRYRSVKESVDFFEYVLDAIFLVWMTNTLYRTTIEISRDGYHGHSAGGGLIGQNRWLAWWKSPTLLFFWILYTIFVTVSTVLVLMGMLSFFGVSSFGTEHFMYADYKVHAINDLLLLSGIAIVLRPKPIGHSEIFDSHVNNDDEEGRDSTDIDYSLLLAESEDSNLDYNNNEEGGEEIAFEMTSTTATSSMNETIGTI</sequence>
<keyword evidence="3" id="KW-1185">Reference proteome</keyword>
<keyword evidence="1" id="KW-0472">Membrane</keyword>
<dbReference type="AlphaFoldDB" id="A0A1E7F640"/>
<protein>
    <submittedName>
        <fullName evidence="2">Uncharacterized protein</fullName>
    </submittedName>
</protein>
<gene>
    <name evidence="2" type="ORF">FRACYDRAFT_241985</name>
</gene>
<dbReference type="InParanoid" id="A0A1E7F640"/>
<evidence type="ECO:0000313" key="3">
    <source>
        <dbReference type="Proteomes" id="UP000095751"/>
    </source>
</evidence>
<evidence type="ECO:0000313" key="2">
    <source>
        <dbReference type="EMBL" id="OEU13642.1"/>
    </source>
</evidence>
<feature type="transmembrane region" description="Helical" evidence="1">
    <location>
        <begin position="44"/>
        <end position="64"/>
    </location>
</feature>
<evidence type="ECO:0000256" key="1">
    <source>
        <dbReference type="SAM" id="Phobius"/>
    </source>
</evidence>
<keyword evidence="1" id="KW-1133">Transmembrane helix</keyword>
<keyword evidence="1" id="KW-0812">Transmembrane</keyword>
<dbReference type="Proteomes" id="UP000095751">
    <property type="component" value="Unassembled WGS sequence"/>
</dbReference>
<reference evidence="2 3" key="1">
    <citation type="submission" date="2016-09" db="EMBL/GenBank/DDBJ databases">
        <title>Extensive genetic diversity and differential bi-allelic expression allows diatom success in the polar Southern Ocean.</title>
        <authorList>
            <consortium name="DOE Joint Genome Institute"/>
            <person name="Mock T."/>
            <person name="Otillar R.P."/>
            <person name="Strauss J."/>
            <person name="Dupont C."/>
            <person name="Frickenhaus S."/>
            <person name="Maumus F."/>
            <person name="Mcmullan M."/>
            <person name="Sanges R."/>
            <person name="Schmutz J."/>
            <person name="Toseland A."/>
            <person name="Valas R."/>
            <person name="Veluchamy A."/>
            <person name="Ward B.J."/>
            <person name="Allen A."/>
            <person name="Barry K."/>
            <person name="Falciatore A."/>
            <person name="Ferrante M."/>
            <person name="Fortunato A.E."/>
            <person name="Gloeckner G."/>
            <person name="Gruber A."/>
            <person name="Hipkin R."/>
            <person name="Janech M."/>
            <person name="Kroth P."/>
            <person name="Leese F."/>
            <person name="Lindquist E."/>
            <person name="Lyon B.R."/>
            <person name="Martin J."/>
            <person name="Mayer C."/>
            <person name="Parker M."/>
            <person name="Quesneville H."/>
            <person name="Raymond J."/>
            <person name="Uhlig C."/>
            <person name="Valentin K.U."/>
            <person name="Worden A.Z."/>
            <person name="Armbrust E.V."/>
            <person name="Bowler C."/>
            <person name="Green B."/>
            <person name="Moulton V."/>
            <person name="Van Oosterhout C."/>
            <person name="Grigoriev I."/>
        </authorList>
    </citation>
    <scope>NUCLEOTIDE SEQUENCE [LARGE SCALE GENOMIC DNA]</scope>
    <source>
        <strain evidence="2 3">CCMP1102</strain>
    </source>
</reference>
<dbReference type="KEGG" id="fcy:FRACYDRAFT_241985"/>
<feature type="transmembrane region" description="Helical" evidence="1">
    <location>
        <begin position="287"/>
        <end position="314"/>
    </location>
</feature>
<feature type="transmembrane region" description="Helical" evidence="1">
    <location>
        <begin position="108"/>
        <end position="130"/>
    </location>
</feature>
<proteinExistence type="predicted"/>
<dbReference type="OrthoDB" id="51662at2759"/>
<organism evidence="2 3">
    <name type="scientific">Fragilariopsis cylindrus CCMP1102</name>
    <dbReference type="NCBI Taxonomy" id="635003"/>
    <lineage>
        <taxon>Eukaryota</taxon>
        <taxon>Sar</taxon>
        <taxon>Stramenopiles</taxon>
        <taxon>Ochrophyta</taxon>
        <taxon>Bacillariophyta</taxon>
        <taxon>Bacillariophyceae</taxon>
        <taxon>Bacillariophycidae</taxon>
        <taxon>Bacillariales</taxon>
        <taxon>Bacillariaceae</taxon>
        <taxon>Fragilariopsis</taxon>
    </lineage>
</organism>
<dbReference type="EMBL" id="KV784361">
    <property type="protein sequence ID" value="OEU13642.1"/>
    <property type="molecule type" value="Genomic_DNA"/>
</dbReference>
<accession>A0A1E7F640</accession>